<sequence length="42" mass="4977">MSFYEPSLMQRRVNTPALCPNCAKDQIRPILWSRLAWQVWAV</sequence>
<reference evidence="1" key="1">
    <citation type="submission" date="2020-05" db="EMBL/GenBank/DDBJ databases">
        <authorList>
            <person name="Chiriac C."/>
            <person name="Salcher M."/>
            <person name="Ghai R."/>
            <person name="Kavagutti S V."/>
        </authorList>
    </citation>
    <scope>NUCLEOTIDE SEQUENCE</scope>
</reference>
<proteinExistence type="predicted"/>
<accession>A0A6J7UX13</accession>
<evidence type="ECO:0000313" key="1">
    <source>
        <dbReference type="EMBL" id="CAB5069296.1"/>
    </source>
</evidence>
<dbReference type="AlphaFoldDB" id="A0A6J7UX13"/>
<gene>
    <name evidence="1" type="ORF">UFOPK4354_01953</name>
</gene>
<dbReference type="EMBL" id="CAFBQW010000312">
    <property type="protein sequence ID" value="CAB5069296.1"/>
    <property type="molecule type" value="Genomic_DNA"/>
</dbReference>
<protein>
    <submittedName>
        <fullName evidence="1">Unannotated protein</fullName>
    </submittedName>
</protein>
<name>A0A6J7UX13_9ZZZZ</name>
<organism evidence="1">
    <name type="scientific">freshwater metagenome</name>
    <dbReference type="NCBI Taxonomy" id="449393"/>
    <lineage>
        <taxon>unclassified sequences</taxon>
        <taxon>metagenomes</taxon>
        <taxon>ecological metagenomes</taxon>
    </lineage>
</organism>